<dbReference type="STRING" id="258533.BN977_05055"/>
<dbReference type="eggNOG" id="ENOG5031HEM">
    <property type="taxonomic scope" value="Bacteria"/>
</dbReference>
<dbReference type="InterPro" id="IPR038468">
    <property type="entry name" value="MmpS_C"/>
</dbReference>
<dbReference type="OrthoDB" id="4761936at2"/>
<dbReference type="RefSeq" id="WP_036402238.1">
    <property type="nucleotide sequence ID" value="NZ_CCBB010000003.1"/>
</dbReference>
<sequence length="256" mass="26350">MTRSYSRNSATRDAGYRTRYPYADDYDHLGYEDADTGAGPAYEYEYPADYHDELDRRWIWVAGVAGVILMVAVICTGIILGGGDSGSVSATQASTTSAAATTPAAPSTTAAPAPPPVIAQNPALAPETVTTVTPTPSATATATPVPTTEAQVPPAAPPAAAPDPAAAARTITYTVYGDKSLLDLVTVIYTDAQGALQTEVNAALPWRKTITLDPGVQLSSVTATSVTSRLNCSITDAAGAPLVAQANNTMIATCTR</sequence>
<keyword evidence="2" id="KW-1133">Transmembrane helix</keyword>
<feature type="compositionally biased region" description="Low complexity" evidence="1">
    <location>
        <begin position="99"/>
        <end position="111"/>
    </location>
</feature>
<dbReference type="AlphaFoldDB" id="W9BLT8"/>
<feature type="transmembrane region" description="Helical" evidence="2">
    <location>
        <begin position="58"/>
        <end position="80"/>
    </location>
</feature>
<dbReference type="Proteomes" id="UP000028870">
    <property type="component" value="Unassembled WGS sequence"/>
</dbReference>
<keyword evidence="4" id="KW-1185">Reference proteome</keyword>
<gene>
    <name evidence="3" type="ORF">BN977_05055</name>
</gene>
<reference evidence="3" key="1">
    <citation type="submission" date="2014-03" db="EMBL/GenBank/DDBJ databases">
        <title>Draft Genome Sequence of Mycobacterium cosmeticum DSM 44829.</title>
        <authorList>
            <person name="Croce O."/>
            <person name="Robert C."/>
            <person name="Raoult D."/>
            <person name="Drancourt M."/>
        </authorList>
    </citation>
    <scope>NUCLEOTIDE SEQUENCE [LARGE SCALE GENOMIC DNA]</scope>
    <source>
        <strain evidence="3">DSM 44829</strain>
    </source>
</reference>
<evidence type="ECO:0000313" key="4">
    <source>
        <dbReference type="Proteomes" id="UP000028870"/>
    </source>
</evidence>
<evidence type="ECO:0000313" key="3">
    <source>
        <dbReference type="EMBL" id="CDO10225.1"/>
    </source>
</evidence>
<proteinExistence type="predicted"/>
<dbReference type="Gene3D" id="2.60.40.2880">
    <property type="entry name" value="MmpS1-5, C-terminal soluble domain"/>
    <property type="match status" value="1"/>
</dbReference>
<keyword evidence="2" id="KW-0812">Transmembrane</keyword>
<keyword evidence="2" id="KW-0472">Membrane</keyword>
<evidence type="ECO:0000256" key="1">
    <source>
        <dbReference type="SAM" id="MobiDB-lite"/>
    </source>
</evidence>
<reference evidence="3" key="2">
    <citation type="submission" date="2014-03" db="EMBL/GenBank/DDBJ databases">
        <authorList>
            <person name="Urmite Genomes"/>
        </authorList>
    </citation>
    <scope>NUCLEOTIDE SEQUENCE</scope>
    <source>
        <strain evidence="3">DSM 44829</strain>
    </source>
</reference>
<feature type="region of interest" description="Disordered" evidence="1">
    <location>
        <begin position="99"/>
        <end position="163"/>
    </location>
</feature>
<name>W9BLT8_MYCCO</name>
<dbReference type="EMBL" id="CCBB010000003">
    <property type="protein sequence ID" value="CDO10225.1"/>
    <property type="molecule type" value="Genomic_DNA"/>
</dbReference>
<organism evidence="3 4">
    <name type="scientific">Mycolicibacterium cosmeticum</name>
    <dbReference type="NCBI Taxonomy" id="258533"/>
    <lineage>
        <taxon>Bacteria</taxon>
        <taxon>Bacillati</taxon>
        <taxon>Actinomycetota</taxon>
        <taxon>Actinomycetes</taxon>
        <taxon>Mycobacteriales</taxon>
        <taxon>Mycobacteriaceae</taxon>
        <taxon>Mycolicibacterium</taxon>
    </lineage>
</organism>
<comment type="caution">
    <text evidence="3">The sequence shown here is derived from an EMBL/GenBank/DDBJ whole genome shotgun (WGS) entry which is preliminary data.</text>
</comment>
<protein>
    <submittedName>
        <fullName evidence="3">MmpS3 protein</fullName>
    </submittedName>
</protein>
<evidence type="ECO:0000256" key="2">
    <source>
        <dbReference type="SAM" id="Phobius"/>
    </source>
</evidence>
<accession>W9BLT8</accession>
<feature type="compositionally biased region" description="Low complexity" evidence="1">
    <location>
        <begin position="122"/>
        <end position="153"/>
    </location>
</feature>